<dbReference type="InterPro" id="IPR010730">
    <property type="entry name" value="HET"/>
</dbReference>
<accession>A0AAQ3M7F1</accession>
<dbReference type="Proteomes" id="UP001303373">
    <property type="component" value="Chromosome 6"/>
</dbReference>
<dbReference type="Pfam" id="PF06985">
    <property type="entry name" value="HET"/>
    <property type="match status" value="1"/>
</dbReference>
<evidence type="ECO:0000313" key="3">
    <source>
        <dbReference type="EMBL" id="WPH01478.1"/>
    </source>
</evidence>
<organism evidence="3 4">
    <name type="scientific">Acrodontium crateriforme</name>
    <dbReference type="NCBI Taxonomy" id="150365"/>
    <lineage>
        <taxon>Eukaryota</taxon>
        <taxon>Fungi</taxon>
        <taxon>Dikarya</taxon>
        <taxon>Ascomycota</taxon>
        <taxon>Pezizomycotina</taxon>
        <taxon>Dothideomycetes</taxon>
        <taxon>Dothideomycetidae</taxon>
        <taxon>Mycosphaerellales</taxon>
        <taxon>Teratosphaeriaceae</taxon>
        <taxon>Acrodontium</taxon>
    </lineage>
</organism>
<evidence type="ECO:0000259" key="2">
    <source>
        <dbReference type="Pfam" id="PF26640"/>
    </source>
</evidence>
<dbReference type="PANTHER" id="PTHR10622:SF10">
    <property type="entry name" value="HET DOMAIN-CONTAINING PROTEIN"/>
    <property type="match status" value="1"/>
</dbReference>
<dbReference type="AlphaFoldDB" id="A0AAQ3M7F1"/>
<dbReference type="EMBL" id="CP138585">
    <property type="protein sequence ID" value="WPH01478.1"/>
    <property type="molecule type" value="Genomic_DNA"/>
</dbReference>
<dbReference type="PANTHER" id="PTHR10622">
    <property type="entry name" value="HET DOMAIN-CONTAINING PROTEIN"/>
    <property type="match status" value="1"/>
</dbReference>
<feature type="domain" description="Heterokaryon incompatibility" evidence="1">
    <location>
        <begin position="61"/>
        <end position="184"/>
    </location>
</feature>
<reference evidence="3 4" key="1">
    <citation type="submission" date="2023-11" db="EMBL/GenBank/DDBJ databases">
        <title>An acidophilic fungus is an integral part of prey digestion in a carnivorous sundew plant.</title>
        <authorList>
            <person name="Tsai I.J."/>
        </authorList>
    </citation>
    <scope>NUCLEOTIDE SEQUENCE [LARGE SCALE GENOMIC DNA]</scope>
    <source>
        <strain evidence="3">169a</strain>
    </source>
</reference>
<protein>
    <submittedName>
        <fullName evidence="3">HET domain protein, protein</fullName>
    </submittedName>
</protein>
<feature type="domain" description="DUF8212" evidence="2">
    <location>
        <begin position="272"/>
        <end position="340"/>
    </location>
</feature>
<evidence type="ECO:0000259" key="1">
    <source>
        <dbReference type="Pfam" id="PF06985"/>
    </source>
</evidence>
<evidence type="ECO:0000313" key="4">
    <source>
        <dbReference type="Proteomes" id="UP001303373"/>
    </source>
</evidence>
<dbReference type="Pfam" id="PF26640">
    <property type="entry name" value="DUF8212"/>
    <property type="match status" value="1"/>
</dbReference>
<gene>
    <name evidence="3" type="ORF">R9X50_00432400</name>
</gene>
<name>A0AAQ3M7F1_9PEZI</name>
<dbReference type="InterPro" id="IPR058525">
    <property type="entry name" value="DUF8212"/>
</dbReference>
<sequence length="610" mass="69878">MPPQLTAGLLDCHRHDSLCPRERELLRKTIQHLANECIMWLLNAETLKLVQFVDLATAPEYAILSHTWGDDEVLFSHLTNDADAARQQAGFLKVRYTCQQAHEDGYQWIWIDSCCIDKSSSAELSEAINSMFSFYQQAGRCYVYLSDLDAACPELSDETAGQNSTWLNQLSWCRWFKRGWTLQELIAPADLQFRNKTWNFVGHLNDLLAEISTITKIDVGILSHRTPLSEVSVAERFSWASERKTTRIEDEAYSLLGLFSINMPLLYGEGQRAFTRLQEEIIRTRTDLSILAWNYLFHWDLGHNQRHTHRNKNEALLADSPAAFQGCEGIVRNSNASVLEKACTLTSKGLKLTIPQMPDEIRGTYTLNLNCHMKTHPDLNLALRLQALDTGVRLATDSEFAVAPIIDDGGFRSRRTAFIEDSTQAQRPYFNITIQRDEPLDSFYSSTSRSERTSFQILIDPACNLIIVDAHPRKLWNLVTGTMAPTQFRRSDRMSRRTAVLLRHETGEIVTLAMDYHILFREHVGIEFMGDKSVQEACDGTDALYDHENERFRREYENIDGDVESKWPHMHRFGTDVIAAKKEPSKTKGYSVQHIRLSLEECRVRSSLDF</sequence>
<proteinExistence type="predicted"/>
<keyword evidence="4" id="KW-1185">Reference proteome</keyword>